<dbReference type="InterPro" id="IPR008972">
    <property type="entry name" value="Cupredoxin"/>
</dbReference>
<name>A0AAU8JQN8_9METZ</name>
<keyword evidence="13 18" id="KW-1133">Transmembrane helix</keyword>
<keyword evidence="6" id="KW-0813">Transport</keyword>
<dbReference type="InterPro" id="IPR045187">
    <property type="entry name" value="CcO_II"/>
</dbReference>
<comment type="subcellular location">
    <subcellularLocation>
        <location evidence="2">Membrane</location>
        <topology evidence="2">Multi-pass membrane protein</topology>
    </subcellularLocation>
</comment>
<dbReference type="SUPFAM" id="SSF49503">
    <property type="entry name" value="Cupredoxins"/>
    <property type="match status" value="1"/>
</dbReference>
<keyword evidence="9" id="KW-0479">Metal-binding</keyword>
<dbReference type="Gene3D" id="1.10.287.90">
    <property type="match status" value="1"/>
</dbReference>
<geneLocation type="mitochondrion" evidence="21"/>
<sequence length="191" mass="22071">MNFICSFSSYIFTHNFIFFFIVLISVFTFLVLFISFFGLFYSSFISHGVMLEFFWTFFPLLIVLLLLIPLVFDYKLRMEIESNVFCISNQWYWESEEAFNTSIFLPALLNDSFSEALIFTFLTGISVCFNLTSNDVIHSFGLNSLFIKIDCVPGVIHSLYISLFYSGCYIVNCTELCGVNHSVMPLFILVS</sequence>
<dbReference type="InterPro" id="IPR001505">
    <property type="entry name" value="Copper_CuA"/>
</dbReference>
<dbReference type="GO" id="GO:0004129">
    <property type="term" value="F:cytochrome-c oxidase activity"/>
    <property type="evidence" value="ECO:0007669"/>
    <property type="project" value="UniProtKB-EC"/>
</dbReference>
<evidence type="ECO:0000256" key="10">
    <source>
        <dbReference type="ARBA" id="ARBA00022842"/>
    </source>
</evidence>
<dbReference type="InterPro" id="IPR002429">
    <property type="entry name" value="CcO_II-like_C"/>
</dbReference>
<protein>
    <recommendedName>
        <fullName evidence="5">Cytochrome c oxidase subunit 2</fullName>
        <ecNumber evidence="4">7.1.1.9</ecNumber>
    </recommendedName>
    <alternativeName>
        <fullName evidence="16">Cytochrome c oxidase polypeptide II</fullName>
    </alternativeName>
</protein>
<keyword evidence="12" id="KW-0249">Electron transport</keyword>
<evidence type="ECO:0000256" key="13">
    <source>
        <dbReference type="ARBA" id="ARBA00022989"/>
    </source>
</evidence>
<evidence type="ECO:0000256" key="4">
    <source>
        <dbReference type="ARBA" id="ARBA00012949"/>
    </source>
</evidence>
<evidence type="ECO:0000256" key="2">
    <source>
        <dbReference type="ARBA" id="ARBA00004141"/>
    </source>
</evidence>
<dbReference type="PROSITE" id="PS50857">
    <property type="entry name" value="COX2_CUA"/>
    <property type="match status" value="1"/>
</dbReference>
<evidence type="ECO:0000256" key="12">
    <source>
        <dbReference type="ARBA" id="ARBA00022982"/>
    </source>
</evidence>
<evidence type="ECO:0000256" key="18">
    <source>
        <dbReference type="SAM" id="Phobius"/>
    </source>
</evidence>
<comment type="catalytic activity">
    <reaction evidence="17">
        <text>4 Fe(II)-[cytochrome c] + O2 + 8 H(+)(in) = 4 Fe(III)-[cytochrome c] + 2 H2O + 4 H(+)(out)</text>
        <dbReference type="Rhea" id="RHEA:11436"/>
        <dbReference type="Rhea" id="RHEA-COMP:10350"/>
        <dbReference type="Rhea" id="RHEA-COMP:14399"/>
        <dbReference type="ChEBI" id="CHEBI:15377"/>
        <dbReference type="ChEBI" id="CHEBI:15378"/>
        <dbReference type="ChEBI" id="CHEBI:15379"/>
        <dbReference type="ChEBI" id="CHEBI:29033"/>
        <dbReference type="ChEBI" id="CHEBI:29034"/>
        <dbReference type="EC" id="7.1.1.9"/>
    </reaction>
    <physiologicalReaction direction="left-to-right" evidence="17">
        <dbReference type="Rhea" id="RHEA:11437"/>
    </physiologicalReaction>
</comment>
<keyword evidence="10" id="KW-0460">Magnesium</keyword>
<dbReference type="SUPFAM" id="SSF81464">
    <property type="entry name" value="Cytochrome c oxidase subunit II-like, transmembrane region"/>
    <property type="match status" value="1"/>
</dbReference>
<evidence type="ECO:0000259" key="19">
    <source>
        <dbReference type="PROSITE" id="PS50857"/>
    </source>
</evidence>
<evidence type="ECO:0000256" key="15">
    <source>
        <dbReference type="ARBA" id="ARBA00023136"/>
    </source>
</evidence>
<dbReference type="InterPro" id="IPR011759">
    <property type="entry name" value="Cyt_c_oxidase_su2_TM_dom"/>
</dbReference>
<evidence type="ECO:0000256" key="3">
    <source>
        <dbReference type="ARBA" id="ARBA00007866"/>
    </source>
</evidence>
<comment type="similarity">
    <text evidence="3">Belongs to the cytochrome c oxidase subunit 2 family.</text>
</comment>
<proteinExistence type="inferred from homology"/>
<keyword evidence="11" id="KW-1278">Translocase</keyword>
<dbReference type="PROSITE" id="PS00078">
    <property type="entry name" value="COX2"/>
    <property type="match status" value="1"/>
</dbReference>
<dbReference type="PANTHER" id="PTHR22888">
    <property type="entry name" value="CYTOCHROME C OXIDASE, SUBUNIT II"/>
    <property type="match status" value="1"/>
</dbReference>
<evidence type="ECO:0000256" key="11">
    <source>
        <dbReference type="ARBA" id="ARBA00022967"/>
    </source>
</evidence>
<dbReference type="GO" id="GO:0042773">
    <property type="term" value="P:ATP synthesis coupled electron transport"/>
    <property type="evidence" value="ECO:0007669"/>
    <property type="project" value="TreeGrafter"/>
</dbReference>
<evidence type="ECO:0000256" key="1">
    <source>
        <dbReference type="ARBA" id="ARBA00001935"/>
    </source>
</evidence>
<feature type="transmembrane region" description="Helical" evidence="18">
    <location>
        <begin position="53"/>
        <end position="72"/>
    </location>
</feature>
<evidence type="ECO:0000256" key="17">
    <source>
        <dbReference type="ARBA" id="ARBA00049512"/>
    </source>
</evidence>
<dbReference type="PANTHER" id="PTHR22888:SF9">
    <property type="entry name" value="CYTOCHROME C OXIDASE SUBUNIT 2"/>
    <property type="match status" value="1"/>
</dbReference>
<evidence type="ECO:0000256" key="8">
    <source>
        <dbReference type="ARBA" id="ARBA00022692"/>
    </source>
</evidence>
<feature type="transmembrane region" description="Helical" evidence="18">
    <location>
        <begin position="16"/>
        <end position="41"/>
    </location>
</feature>
<dbReference type="InterPro" id="IPR036257">
    <property type="entry name" value="Cyt_c_oxidase_su2_TM_sf"/>
</dbReference>
<feature type="domain" description="Cytochrome oxidase subunit II copper A binding" evidence="19">
    <location>
        <begin position="79"/>
        <end position="191"/>
    </location>
</feature>
<organism evidence="21">
    <name type="scientific">Tjalfiella sp</name>
    <dbReference type="NCBI Taxonomy" id="3119615"/>
    <lineage>
        <taxon>Eukaryota</taxon>
        <taxon>Metazoa</taxon>
        <taxon>Ctenophora</taxon>
        <taxon>Tentaculata</taxon>
        <taxon>Platyctenida</taxon>
        <taxon>Tjalfiellidae</taxon>
        <taxon>Tjalfiella</taxon>
    </lineage>
</organism>
<evidence type="ECO:0000256" key="9">
    <source>
        <dbReference type="ARBA" id="ARBA00022723"/>
    </source>
</evidence>
<keyword evidence="21" id="KW-0496">Mitochondrion</keyword>
<gene>
    <name evidence="21" type="primary">COX2</name>
</gene>
<dbReference type="Gene3D" id="2.60.40.420">
    <property type="entry name" value="Cupredoxins - blue copper proteins"/>
    <property type="match status" value="1"/>
</dbReference>
<dbReference type="GO" id="GO:0005507">
    <property type="term" value="F:copper ion binding"/>
    <property type="evidence" value="ECO:0007669"/>
    <property type="project" value="InterPro"/>
</dbReference>
<keyword evidence="15 18" id="KW-0472">Membrane</keyword>
<dbReference type="EC" id="7.1.1.9" evidence="4"/>
<evidence type="ECO:0000256" key="7">
    <source>
        <dbReference type="ARBA" id="ARBA00022660"/>
    </source>
</evidence>
<dbReference type="AlphaFoldDB" id="A0AAU8JQN8"/>
<evidence type="ECO:0000256" key="5">
    <source>
        <dbReference type="ARBA" id="ARBA00015946"/>
    </source>
</evidence>
<comment type="cofactor">
    <cofactor evidence="1">
        <name>Cu cation</name>
        <dbReference type="ChEBI" id="CHEBI:23378"/>
    </cofactor>
</comment>
<evidence type="ECO:0000256" key="6">
    <source>
        <dbReference type="ARBA" id="ARBA00022448"/>
    </source>
</evidence>
<dbReference type="GO" id="GO:0016020">
    <property type="term" value="C:membrane"/>
    <property type="evidence" value="ECO:0007669"/>
    <property type="project" value="UniProtKB-SubCell"/>
</dbReference>
<dbReference type="EMBL" id="PP331237">
    <property type="protein sequence ID" value="XCM63575.1"/>
    <property type="molecule type" value="Genomic_DNA"/>
</dbReference>
<evidence type="ECO:0000256" key="16">
    <source>
        <dbReference type="ARBA" id="ARBA00031389"/>
    </source>
</evidence>
<reference evidence="21" key="1">
    <citation type="submission" date="2024-02" db="EMBL/GenBank/DDBJ databases">
        <title>Redescription of the deep sea benthic ctenophore genus Tjalfiella from the North Atlantic (Class Tentaculata, Order Platyctenida, Family Tjalfiellidae).</title>
        <authorList>
            <person name="Collins A."/>
            <person name="Bezio N."/>
        </authorList>
    </citation>
    <scope>NUCLEOTIDE SEQUENCE</scope>
</reference>
<evidence type="ECO:0000256" key="14">
    <source>
        <dbReference type="ARBA" id="ARBA00023008"/>
    </source>
</evidence>
<dbReference type="Pfam" id="PF00116">
    <property type="entry name" value="COX2"/>
    <property type="match status" value="1"/>
</dbReference>
<dbReference type="PROSITE" id="PS50999">
    <property type="entry name" value="COX2_TM"/>
    <property type="match status" value="1"/>
</dbReference>
<dbReference type="PRINTS" id="PR01166">
    <property type="entry name" value="CYCOXIDASEII"/>
</dbReference>
<keyword evidence="8 18" id="KW-0812">Transmembrane</keyword>
<keyword evidence="7" id="KW-0679">Respiratory chain</keyword>
<keyword evidence="14" id="KW-0186">Copper</keyword>
<evidence type="ECO:0000313" key="21">
    <source>
        <dbReference type="EMBL" id="XCM63575.1"/>
    </source>
</evidence>
<feature type="domain" description="Cytochrome oxidase subunit II transmembrane region profile" evidence="20">
    <location>
        <begin position="1"/>
        <end position="81"/>
    </location>
</feature>
<accession>A0AAU8JQN8</accession>
<evidence type="ECO:0000259" key="20">
    <source>
        <dbReference type="PROSITE" id="PS50999"/>
    </source>
</evidence>